<dbReference type="EMBL" id="NTFS01000210">
    <property type="protein sequence ID" value="PAX52696.1"/>
    <property type="molecule type" value="Genomic_DNA"/>
</dbReference>
<proteinExistence type="predicted"/>
<dbReference type="SMART" id="SM00237">
    <property type="entry name" value="Calx_beta"/>
    <property type="match status" value="2"/>
</dbReference>
<dbReference type="PANTHER" id="PTHR19328:SF13">
    <property type="entry name" value="HIPL1 PROTEIN"/>
    <property type="match status" value="1"/>
</dbReference>
<dbReference type="GO" id="GO:0016020">
    <property type="term" value="C:membrane"/>
    <property type="evidence" value="ECO:0007669"/>
    <property type="project" value="InterPro"/>
</dbReference>
<dbReference type="GO" id="GO:0007154">
    <property type="term" value="P:cell communication"/>
    <property type="evidence" value="ECO:0007669"/>
    <property type="project" value="InterPro"/>
</dbReference>
<dbReference type="SUPFAM" id="SSF141072">
    <property type="entry name" value="CalX-like"/>
    <property type="match status" value="1"/>
</dbReference>
<reference evidence="5 6" key="1">
    <citation type="submission" date="2017-08" db="EMBL/GenBank/DDBJ databases">
        <title>Draft genome sequence of filamentous cyanobacterium Calothrix elsteri CCALA 953.</title>
        <authorList>
            <person name="Gagunashvili A.N."/>
            <person name="Elster J."/>
            <person name="Andresson O.S."/>
        </authorList>
    </citation>
    <scope>NUCLEOTIDE SEQUENCE [LARGE SCALE GENOMIC DNA]</scope>
    <source>
        <strain evidence="5 6">CCALA 953</strain>
    </source>
</reference>
<dbReference type="PANTHER" id="PTHR19328">
    <property type="entry name" value="HEDGEHOG-INTERACTING PROTEIN"/>
    <property type="match status" value="1"/>
</dbReference>
<dbReference type="InterPro" id="IPR011658">
    <property type="entry name" value="PA14_dom"/>
</dbReference>
<keyword evidence="6" id="KW-1185">Reference proteome</keyword>
<dbReference type="Gene3D" id="2.60.40.2030">
    <property type="match status" value="2"/>
</dbReference>
<evidence type="ECO:0000313" key="5">
    <source>
        <dbReference type="EMBL" id="PAX52696.1"/>
    </source>
</evidence>
<evidence type="ECO:0000256" key="1">
    <source>
        <dbReference type="ARBA" id="ARBA00022729"/>
    </source>
</evidence>
<evidence type="ECO:0000256" key="3">
    <source>
        <dbReference type="ARBA" id="ARBA00022837"/>
    </source>
</evidence>
<evidence type="ECO:0000256" key="2">
    <source>
        <dbReference type="ARBA" id="ARBA00022737"/>
    </source>
</evidence>
<dbReference type="InterPro" id="IPR003644">
    <property type="entry name" value="Calx_beta"/>
</dbReference>
<dbReference type="InterPro" id="IPR011042">
    <property type="entry name" value="6-blade_b-propeller_TolB-like"/>
</dbReference>
<protein>
    <recommendedName>
        <fullName evidence="4">PA14 domain-containing protein</fullName>
    </recommendedName>
</protein>
<evidence type="ECO:0000313" key="6">
    <source>
        <dbReference type="Proteomes" id="UP000218238"/>
    </source>
</evidence>
<dbReference type="RefSeq" id="WP_095723004.1">
    <property type="nucleotide sequence ID" value="NZ_NTFS01000210.1"/>
</dbReference>
<dbReference type="SUPFAM" id="SSF56988">
    <property type="entry name" value="Anthrax protective antigen"/>
    <property type="match status" value="1"/>
</dbReference>
<evidence type="ECO:0000259" key="4">
    <source>
        <dbReference type="PROSITE" id="PS51820"/>
    </source>
</evidence>
<dbReference type="PROSITE" id="PS51820">
    <property type="entry name" value="PA14"/>
    <property type="match status" value="1"/>
</dbReference>
<dbReference type="Pfam" id="PF07691">
    <property type="entry name" value="PA14"/>
    <property type="match status" value="1"/>
</dbReference>
<name>A0A2A2TGA2_9CYAN</name>
<accession>A0A2A2TGA2</accession>
<gene>
    <name evidence="5" type="ORF">CK510_17945</name>
</gene>
<keyword evidence="2" id="KW-0677">Repeat</keyword>
<dbReference type="Gene3D" id="2.120.10.30">
    <property type="entry name" value="TolB, C-terminal domain"/>
    <property type="match status" value="1"/>
</dbReference>
<dbReference type="Gene3D" id="3.90.182.10">
    <property type="entry name" value="Toxin - Anthrax Protective Antigen,domain 1"/>
    <property type="match status" value="1"/>
</dbReference>
<feature type="domain" description="PA14" evidence="4">
    <location>
        <begin position="53"/>
        <end position="190"/>
    </location>
</feature>
<dbReference type="SMART" id="SM00758">
    <property type="entry name" value="PA14"/>
    <property type="match status" value="1"/>
</dbReference>
<keyword evidence="3" id="KW-0106">Calcium</keyword>
<dbReference type="SUPFAM" id="SSF50952">
    <property type="entry name" value="Soluble quinoprotein glucose dehydrogenase"/>
    <property type="match status" value="1"/>
</dbReference>
<organism evidence="5 6">
    <name type="scientific">Brunnivagina elsteri CCALA 953</name>
    <dbReference type="NCBI Taxonomy" id="987040"/>
    <lineage>
        <taxon>Bacteria</taxon>
        <taxon>Bacillati</taxon>
        <taxon>Cyanobacteriota</taxon>
        <taxon>Cyanophyceae</taxon>
        <taxon>Nostocales</taxon>
        <taxon>Calotrichaceae</taxon>
        <taxon>Brunnivagina</taxon>
    </lineage>
</organism>
<dbReference type="InterPro" id="IPR038081">
    <property type="entry name" value="CalX-like_sf"/>
</dbReference>
<comment type="caution">
    <text evidence="5">The sequence shown here is derived from an EMBL/GenBank/DDBJ whole genome shotgun (WGS) entry which is preliminary data.</text>
</comment>
<dbReference type="Proteomes" id="UP000218238">
    <property type="component" value="Unassembled WGS sequence"/>
</dbReference>
<dbReference type="OrthoDB" id="9770043at2"/>
<dbReference type="Pfam" id="PF03160">
    <property type="entry name" value="Calx-beta"/>
    <property type="match status" value="2"/>
</dbReference>
<sequence>MIYRITPPGGTWDTGDNGSYTIALQPNQVKDTSGNFAATGNLGNFLVNISSTGTGTGLRGEYYDNIDFTNLKLTRTDATINFDFGNGSPDASIGVDTFSVKWTGQIEARYNETYTFFTTTDDGVRVKINNQLVIDRFVDQPPTVASGAIALQAGQKYDIEVDYYENGGGAVAKLEWASLTQTRQIVPSTQLFPSKRLPTITLGTVPAYVGEDEGTVQVQVVRSGEDLSEASTVRYSTLSVTATTDVDFTRTEGTLTFAPGETSKFVTIPIINDALLEANETFNFVVDQATGANLGTQRTGTITIIDNENTDLTIISPRVNESVGNAIVTVIRGNATSAATVNYTSSTEIDDKAQPVSDYQSVSGILNFAVGERNKQISIPIVNNTIGEVNETFTIKFSNPTGGITLNATDRAKITIIDDDPGNITRETFVSGLTEPTSFEWIPNTNNLLIAQKDGIVRVVKNGQLQTTPFIDISTEVNNVRDRGLLSITIHPDFQNNPYVYLLYTYDPPEVFSNNPAINNPNSTLDNPDNEGNRPSRLLRVRATTDASGNIVFNPNSTATDNRVVLLGTNSNWQFTSRPDGNSTDVKVFSGTENIDYQANFSPSGIVKQTGTGSGQLFTNMADYYSNLSNLTNIQDYLATDSESHSIGYMKFGNDGKLYITNGDGTSYNRVDPRGIRVQDIDNLSGKLLRIDPITGQGVADNPFYQTSDPSSNRSKVYYSGLRNPFRFTIDDNTGKAYIGDVGWNSWEEINSGNPGSNFGWPYFEGGFPSSLQQPGYAGIRYTTPSGQVVQPAQSFYASGQPVVTPVYAYPHFGSNAIVMGDFYTGNNLPSIYQNTLFIADISQSTVDSVTLNSQGQFVSIQRFDTGFANVGAPVQITTGADGFLYFADLVGGTIKRWRAIA</sequence>
<dbReference type="InterPro" id="IPR012938">
    <property type="entry name" value="Glc/Sorbosone_DH"/>
</dbReference>
<dbReference type="AlphaFoldDB" id="A0A2A2TGA2"/>
<dbReference type="Pfam" id="PF07995">
    <property type="entry name" value="GSDH"/>
    <property type="match status" value="2"/>
</dbReference>
<dbReference type="InterPro" id="IPR011041">
    <property type="entry name" value="Quinoprot_gluc/sorb_DH_b-prop"/>
</dbReference>
<dbReference type="InterPro" id="IPR037524">
    <property type="entry name" value="PA14/GLEYA"/>
</dbReference>
<keyword evidence="1" id="KW-0732">Signal</keyword>